<comment type="caution">
    <text evidence="3">The sequence shown here is derived from an EMBL/GenBank/DDBJ whole genome shotgun (WGS) entry which is preliminary data.</text>
</comment>
<dbReference type="Proteomes" id="UP000576969">
    <property type="component" value="Unassembled WGS sequence"/>
</dbReference>
<dbReference type="AlphaFoldDB" id="A0A7Y9KIS7"/>
<proteinExistence type="predicted"/>
<feature type="transmembrane region" description="Helical" evidence="2">
    <location>
        <begin position="111"/>
        <end position="132"/>
    </location>
</feature>
<evidence type="ECO:0008006" key="5">
    <source>
        <dbReference type="Google" id="ProtNLM"/>
    </source>
</evidence>
<name>A0A7Y9KIS7_9MICO</name>
<evidence type="ECO:0000256" key="1">
    <source>
        <dbReference type="SAM" id="MobiDB-lite"/>
    </source>
</evidence>
<gene>
    <name evidence="3" type="ORF">BJ991_002915</name>
</gene>
<evidence type="ECO:0000313" key="4">
    <source>
        <dbReference type="Proteomes" id="UP000576969"/>
    </source>
</evidence>
<feature type="region of interest" description="Disordered" evidence="1">
    <location>
        <begin position="146"/>
        <end position="176"/>
    </location>
</feature>
<organism evidence="3 4">
    <name type="scientific">Microbacterium immunditiarum</name>
    <dbReference type="NCBI Taxonomy" id="337480"/>
    <lineage>
        <taxon>Bacteria</taxon>
        <taxon>Bacillati</taxon>
        <taxon>Actinomycetota</taxon>
        <taxon>Actinomycetes</taxon>
        <taxon>Micrococcales</taxon>
        <taxon>Microbacteriaceae</taxon>
        <taxon>Microbacterium</taxon>
    </lineage>
</organism>
<dbReference type="EMBL" id="JACCBV010000001">
    <property type="protein sequence ID" value="NYE20887.1"/>
    <property type="molecule type" value="Genomic_DNA"/>
</dbReference>
<dbReference type="RefSeq" id="WP_179491146.1">
    <property type="nucleotide sequence ID" value="NZ_JACCBV010000001.1"/>
</dbReference>
<evidence type="ECO:0000256" key="2">
    <source>
        <dbReference type="SAM" id="Phobius"/>
    </source>
</evidence>
<sequence>MSPSPVSSTPVLRTVLSWSAVVTGALLVVAGIVGFLVAGTTGMWSALAGVFLAALFLGITAASILIANRWYGDPLYVPIFFGIVLGGWILKLVLFIVALIVLRGQPWIEPMVFFVAVVVSVLASLVVDVVVLTRMRIPHVSDATLPTSVEEPDAAPGASGSSRSSESDADAEGRGA</sequence>
<feature type="transmembrane region" description="Helical" evidence="2">
    <location>
        <begin position="44"/>
        <end position="67"/>
    </location>
</feature>
<feature type="transmembrane region" description="Helical" evidence="2">
    <location>
        <begin position="79"/>
        <end position="102"/>
    </location>
</feature>
<reference evidence="3 4" key="1">
    <citation type="submission" date="2020-07" db="EMBL/GenBank/DDBJ databases">
        <title>Sequencing the genomes of 1000 actinobacteria strains.</title>
        <authorList>
            <person name="Klenk H.-P."/>
        </authorList>
    </citation>
    <scope>NUCLEOTIDE SEQUENCE [LARGE SCALE GENOMIC DNA]</scope>
    <source>
        <strain evidence="3 4">DSM 24662</strain>
    </source>
</reference>
<feature type="compositionally biased region" description="Low complexity" evidence="1">
    <location>
        <begin position="154"/>
        <end position="164"/>
    </location>
</feature>
<keyword evidence="4" id="KW-1185">Reference proteome</keyword>
<accession>A0A7Y9KIS7</accession>
<feature type="transmembrane region" description="Helical" evidence="2">
    <location>
        <begin position="15"/>
        <end position="37"/>
    </location>
</feature>
<protein>
    <recommendedName>
        <fullName evidence="5">ATP synthase protein I</fullName>
    </recommendedName>
</protein>
<keyword evidence="2" id="KW-0812">Transmembrane</keyword>
<keyword evidence="2" id="KW-0472">Membrane</keyword>
<keyword evidence="2" id="KW-1133">Transmembrane helix</keyword>
<evidence type="ECO:0000313" key="3">
    <source>
        <dbReference type="EMBL" id="NYE20887.1"/>
    </source>
</evidence>